<comment type="caution">
    <text evidence="5">The sequence shown here is derived from an EMBL/GenBank/DDBJ whole genome shotgun (WGS) entry which is preliminary data.</text>
</comment>
<proteinExistence type="predicted"/>
<feature type="signal peptide" evidence="2">
    <location>
        <begin position="1"/>
        <end position="29"/>
    </location>
</feature>
<accession>A0ABW1S309</accession>
<organism evidence="5 6">
    <name type="scientific">Lactiplantibacillus daowaiensis</name>
    <dbReference type="NCBI Taxonomy" id="2559918"/>
    <lineage>
        <taxon>Bacteria</taxon>
        <taxon>Bacillati</taxon>
        <taxon>Bacillota</taxon>
        <taxon>Bacilli</taxon>
        <taxon>Lactobacillales</taxon>
        <taxon>Lactobacillaceae</taxon>
        <taxon>Lactiplantibacillus</taxon>
    </lineage>
</organism>
<feature type="domain" description="WxL Interacting Protein host binding" evidence="4">
    <location>
        <begin position="177"/>
        <end position="311"/>
    </location>
</feature>
<keyword evidence="6" id="KW-1185">Reference proteome</keyword>
<gene>
    <name evidence="5" type="ORF">ACFP5Y_13420</name>
</gene>
<keyword evidence="1" id="KW-1133">Transmembrane helix</keyword>
<reference evidence="6" key="1">
    <citation type="journal article" date="2019" name="Int. J. Syst. Evol. Microbiol.">
        <title>The Global Catalogue of Microorganisms (GCM) 10K type strain sequencing project: providing services to taxonomists for standard genome sequencing and annotation.</title>
        <authorList>
            <consortium name="The Broad Institute Genomics Platform"/>
            <consortium name="The Broad Institute Genome Sequencing Center for Infectious Disease"/>
            <person name="Wu L."/>
            <person name="Ma J."/>
        </authorList>
    </citation>
    <scope>NUCLEOTIDE SEQUENCE [LARGE SCALE GENOMIC DNA]</scope>
    <source>
        <strain evidence="6">CCM 8933</strain>
    </source>
</reference>
<evidence type="ECO:0000259" key="4">
    <source>
        <dbReference type="Pfam" id="PF11797"/>
    </source>
</evidence>
<dbReference type="Proteomes" id="UP001596282">
    <property type="component" value="Unassembled WGS sequence"/>
</dbReference>
<dbReference type="RefSeq" id="WP_137627477.1">
    <property type="nucleotide sequence ID" value="NZ_BJDJ01000002.1"/>
</dbReference>
<feature type="domain" description="WxL Interacting Protein peptidoglycan binding" evidence="3">
    <location>
        <begin position="44"/>
        <end position="164"/>
    </location>
</feature>
<protein>
    <submittedName>
        <fullName evidence="5">DUF916 and DUF3324 domain-containing protein</fullName>
    </submittedName>
</protein>
<dbReference type="EMBL" id="JBHSSC010000044">
    <property type="protein sequence ID" value="MFC6182230.1"/>
    <property type="molecule type" value="Genomic_DNA"/>
</dbReference>
<keyword evidence="1" id="KW-0472">Membrane</keyword>
<evidence type="ECO:0000313" key="5">
    <source>
        <dbReference type="EMBL" id="MFC6182230.1"/>
    </source>
</evidence>
<dbReference type="Pfam" id="PF06030">
    <property type="entry name" value="WxLIP_PGBD"/>
    <property type="match status" value="1"/>
</dbReference>
<keyword evidence="1" id="KW-0812">Transmembrane</keyword>
<dbReference type="InterPro" id="IPR021759">
    <property type="entry name" value="WxLIP_HBD"/>
</dbReference>
<feature type="transmembrane region" description="Helical" evidence="1">
    <location>
        <begin position="321"/>
        <end position="346"/>
    </location>
</feature>
<name>A0ABW1S309_9LACO</name>
<evidence type="ECO:0000256" key="2">
    <source>
        <dbReference type="SAM" id="SignalP"/>
    </source>
</evidence>
<keyword evidence="2" id="KW-0732">Signal</keyword>
<evidence type="ECO:0000259" key="3">
    <source>
        <dbReference type="Pfam" id="PF06030"/>
    </source>
</evidence>
<evidence type="ECO:0000256" key="1">
    <source>
        <dbReference type="SAM" id="Phobius"/>
    </source>
</evidence>
<dbReference type="Pfam" id="PF11797">
    <property type="entry name" value="WxLIP_HBD"/>
    <property type="match status" value="1"/>
</dbReference>
<feature type="chain" id="PRO_5047422129" evidence="2">
    <location>
        <begin position="30"/>
        <end position="356"/>
    </location>
</feature>
<dbReference type="InterPro" id="IPR010317">
    <property type="entry name" value="WxLIP_PGBD"/>
</dbReference>
<sequence length="356" mass="39360">MNRLKVKWQGLSLILGLMFCLTLAVNGQAAKTSSSTTATNNIGFSVGAKIPKNQINAKNSFFDLKMKAGQQQTLKTVIYNVTNRDIKVKTAIHTAYTNSNGVIEYVTPTKTYDASLRYKMSDVTTLGKVKTVTVPANGSKTVTANVTMPTQTFNGVMLGGWYFKRVDQKATSTVKGSMNIQNQYSYVIGLKYTEGHVPSPKLALDKVTAGMNNYHRGIFPYLRNTTAVIVPNLNLKSTITSKNSGKVVKTAKKANVQLAPNSVYKYPILTGSTKLQAGKYHLHLVAKNSQHRWVFDKDFTITAAMASKYNKQSVDNSGISLIWFVVLGALGMLIVVLLILWLIFIIRKRRRKSTDD</sequence>
<evidence type="ECO:0000313" key="6">
    <source>
        <dbReference type="Proteomes" id="UP001596282"/>
    </source>
</evidence>